<feature type="region of interest" description="Disordered" evidence="1">
    <location>
        <begin position="283"/>
        <end position="329"/>
    </location>
</feature>
<dbReference type="AlphaFoldDB" id="A0AAJ0FB86"/>
<sequence>MEAELPPVHGTKAGQLSIKNAPLPSIPGPPRYRVFPKPQPRQKLPSVQARPTVDGVLAVRRNQNTADGFTNESEKLVIATDAVGELPSSTASARETHISIHTVQELLPYRQQFRDAGLAALPALPLSSPASGINDGIVIAEERSWTLVRCPHHARIAEEKKLSPEKNEAAAVKMIRLRGGDVLEAQKKKARASVRLTAATTGPKESSALDLPEAWEESIGRPSSLEEALDDVVRKLDNMGQNEEGKESEAQLADKRASSELDSPSKRLHLAAALCRQFTGETVTEGAGNDAPGAMPMPNRDPARRSNPKAKRNSRVSNAASSVAQAGDQDISDRDVLKGLSIICAASADTGLDAWIEAKTGLRLRRFLADLKALESLCRDRNVTMDDQRATRRRRGEHGRLEKKTRTKSTRASKGHSTLLSA</sequence>
<evidence type="ECO:0000256" key="1">
    <source>
        <dbReference type="SAM" id="MobiDB-lite"/>
    </source>
</evidence>
<dbReference type="EMBL" id="MU839834">
    <property type="protein sequence ID" value="KAK1755069.1"/>
    <property type="molecule type" value="Genomic_DNA"/>
</dbReference>
<feature type="region of interest" description="Disordered" evidence="1">
    <location>
        <begin position="1"/>
        <end position="50"/>
    </location>
</feature>
<feature type="region of interest" description="Disordered" evidence="1">
    <location>
        <begin position="240"/>
        <end position="263"/>
    </location>
</feature>
<organism evidence="2 3">
    <name type="scientific">Echria macrotheca</name>
    <dbReference type="NCBI Taxonomy" id="438768"/>
    <lineage>
        <taxon>Eukaryota</taxon>
        <taxon>Fungi</taxon>
        <taxon>Dikarya</taxon>
        <taxon>Ascomycota</taxon>
        <taxon>Pezizomycotina</taxon>
        <taxon>Sordariomycetes</taxon>
        <taxon>Sordariomycetidae</taxon>
        <taxon>Sordariales</taxon>
        <taxon>Schizotheciaceae</taxon>
        <taxon>Echria</taxon>
    </lineage>
</organism>
<feature type="region of interest" description="Disordered" evidence="1">
    <location>
        <begin position="194"/>
        <end position="224"/>
    </location>
</feature>
<name>A0AAJ0FB86_9PEZI</name>
<evidence type="ECO:0000313" key="2">
    <source>
        <dbReference type="EMBL" id="KAK1755069.1"/>
    </source>
</evidence>
<reference evidence="2" key="1">
    <citation type="submission" date="2023-06" db="EMBL/GenBank/DDBJ databases">
        <title>Genome-scale phylogeny and comparative genomics of the fungal order Sordariales.</title>
        <authorList>
            <consortium name="Lawrence Berkeley National Laboratory"/>
            <person name="Hensen N."/>
            <person name="Bonometti L."/>
            <person name="Westerberg I."/>
            <person name="Brannstrom I.O."/>
            <person name="Guillou S."/>
            <person name="Cros-Aarteil S."/>
            <person name="Calhoun S."/>
            <person name="Haridas S."/>
            <person name="Kuo A."/>
            <person name="Mondo S."/>
            <person name="Pangilinan J."/>
            <person name="Riley R."/>
            <person name="Labutti K."/>
            <person name="Andreopoulos B."/>
            <person name="Lipzen A."/>
            <person name="Chen C."/>
            <person name="Yanf M."/>
            <person name="Daum C."/>
            <person name="Ng V."/>
            <person name="Clum A."/>
            <person name="Steindorff A."/>
            <person name="Ohm R."/>
            <person name="Martin F."/>
            <person name="Silar P."/>
            <person name="Natvig D."/>
            <person name="Lalanne C."/>
            <person name="Gautier V."/>
            <person name="Ament-Velasquez S.L."/>
            <person name="Kruys A."/>
            <person name="Hutchinson M.I."/>
            <person name="Powell A.J."/>
            <person name="Barry K."/>
            <person name="Miller A.N."/>
            <person name="Grigoriev I.V."/>
            <person name="Debuchy R."/>
            <person name="Gladieux P."/>
            <person name="Thoren M.H."/>
            <person name="Johannesson H."/>
        </authorList>
    </citation>
    <scope>NUCLEOTIDE SEQUENCE</scope>
    <source>
        <strain evidence="2">PSN4</strain>
    </source>
</reference>
<proteinExistence type="predicted"/>
<accession>A0AAJ0FB86</accession>
<gene>
    <name evidence="2" type="ORF">QBC47DRAFT_402418</name>
</gene>
<dbReference type="Proteomes" id="UP001239445">
    <property type="component" value="Unassembled WGS sequence"/>
</dbReference>
<evidence type="ECO:0000313" key="3">
    <source>
        <dbReference type="Proteomes" id="UP001239445"/>
    </source>
</evidence>
<feature type="compositionally biased region" description="Low complexity" evidence="1">
    <location>
        <begin position="315"/>
        <end position="324"/>
    </location>
</feature>
<feature type="compositionally biased region" description="Basic residues" evidence="1">
    <location>
        <begin position="405"/>
        <end position="414"/>
    </location>
</feature>
<comment type="caution">
    <text evidence="2">The sequence shown here is derived from an EMBL/GenBank/DDBJ whole genome shotgun (WGS) entry which is preliminary data.</text>
</comment>
<keyword evidence="3" id="KW-1185">Reference proteome</keyword>
<feature type="region of interest" description="Disordered" evidence="1">
    <location>
        <begin position="386"/>
        <end position="422"/>
    </location>
</feature>
<protein>
    <submittedName>
        <fullName evidence="2">Uncharacterized protein</fullName>
    </submittedName>
</protein>